<sequence length="145" mass="16946">MRECKRLTKEFDKEVKALENNFDRETNKMLNEKKQSMFKELNSYVALKKKHATNIDHKRIELFEGPNEGFGDEDQQMADAPDIAKPSAPAPASSSYSLESIFRQLSEMSTLQASRHKEVCSLIRNIDFRIQSMVRCFWIFFPMIF</sequence>
<name>A0A0S3R565_PHAAN</name>
<evidence type="ECO:0000256" key="1">
    <source>
        <dbReference type="SAM" id="Coils"/>
    </source>
</evidence>
<feature type="coiled-coil region" evidence="1">
    <location>
        <begin position="1"/>
        <end position="35"/>
    </location>
</feature>
<reference evidence="3 4" key="1">
    <citation type="journal article" date="2015" name="Sci. Rep.">
        <title>The power of single molecule real-time sequencing technology in the de novo assembly of a eukaryotic genome.</title>
        <authorList>
            <person name="Sakai H."/>
            <person name="Naito K."/>
            <person name="Ogiso-Tanaka E."/>
            <person name="Takahashi Y."/>
            <person name="Iseki K."/>
            <person name="Muto C."/>
            <person name="Satou K."/>
            <person name="Teruya K."/>
            <person name="Shiroma A."/>
            <person name="Shimoji M."/>
            <person name="Hirano T."/>
            <person name="Itoh T."/>
            <person name="Kaga A."/>
            <person name="Tomooka N."/>
        </authorList>
    </citation>
    <scope>NUCLEOTIDE SEQUENCE [LARGE SCALE GENOMIC DNA]</scope>
    <source>
        <strain evidence="4">cv. Shumari</strain>
    </source>
</reference>
<keyword evidence="1" id="KW-0175">Coiled coil</keyword>
<dbReference type="AlphaFoldDB" id="A0A0S3R565"/>
<dbReference type="EMBL" id="AP015034">
    <property type="protein sequence ID" value="BAT75780.1"/>
    <property type="molecule type" value="Genomic_DNA"/>
</dbReference>
<evidence type="ECO:0000313" key="4">
    <source>
        <dbReference type="Proteomes" id="UP000291084"/>
    </source>
</evidence>
<feature type="region of interest" description="Disordered" evidence="2">
    <location>
        <begin position="70"/>
        <end position="94"/>
    </location>
</feature>
<protein>
    <submittedName>
        <fullName evidence="3">Uncharacterized protein</fullName>
    </submittedName>
</protein>
<dbReference type="Proteomes" id="UP000291084">
    <property type="component" value="Chromosome 1"/>
</dbReference>
<proteinExistence type="predicted"/>
<keyword evidence="4" id="KW-1185">Reference proteome</keyword>
<organism evidence="3 4">
    <name type="scientific">Vigna angularis var. angularis</name>
    <dbReference type="NCBI Taxonomy" id="157739"/>
    <lineage>
        <taxon>Eukaryota</taxon>
        <taxon>Viridiplantae</taxon>
        <taxon>Streptophyta</taxon>
        <taxon>Embryophyta</taxon>
        <taxon>Tracheophyta</taxon>
        <taxon>Spermatophyta</taxon>
        <taxon>Magnoliopsida</taxon>
        <taxon>eudicotyledons</taxon>
        <taxon>Gunneridae</taxon>
        <taxon>Pentapetalae</taxon>
        <taxon>rosids</taxon>
        <taxon>fabids</taxon>
        <taxon>Fabales</taxon>
        <taxon>Fabaceae</taxon>
        <taxon>Papilionoideae</taxon>
        <taxon>50 kb inversion clade</taxon>
        <taxon>NPAAA clade</taxon>
        <taxon>indigoferoid/millettioid clade</taxon>
        <taxon>Phaseoleae</taxon>
        <taxon>Vigna</taxon>
    </lineage>
</organism>
<evidence type="ECO:0000313" key="3">
    <source>
        <dbReference type="EMBL" id="BAT75780.1"/>
    </source>
</evidence>
<accession>A0A0S3R565</accession>
<feature type="compositionally biased region" description="Low complexity" evidence="2">
    <location>
        <begin position="78"/>
        <end position="94"/>
    </location>
</feature>
<gene>
    <name evidence="3" type="primary">Vigan.01G369900</name>
    <name evidence="3" type="ORF">VIGAN_01369900</name>
</gene>
<evidence type="ECO:0000256" key="2">
    <source>
        <dbReference type="SAM" id="MobiDB-lite"/>
    </source>
</evidence>